<dbReference type="CDD" id="cd00086">
    <property type="entry name" value="homeodomain"/>
    <property type="match status" value="1"/>
</dbReference>
<organism evidence="7">
    <name type="scientific">Caenorhabditis brenneri</name>
    <name type="common">Nematode worm</name>
    <dbReference type="NCBI Taxonomy" id="135651"/>
    <lineage>
        <taxon>Eukaryota</taxon>
        <taxon>Metazoa</taxon>
        <taxon>Ecdysozoa</taxon>
        <taxon>Nematoda</taxon>
        <taxon>Chromadorea</taxon>
        <taxon>Rhabditida</taxon>
        <taxon>Rhabditina</taxon>
        <taxon>Rhabditomorpha</taxon>
        <taxon>Rhabditoidea</taxon>
        <taxon>Rhabditidae</taxon>
        <taxon>Peloderinae</taxon>
        <taxon>Caenorhabditis</taxon>
    </lineage>
</organism>
<dbReference type="GO" id="GO:0003677">
    <property type="term" value="F:DNA binding"/>
    <property type="evidence" value="ECO:0007669"/>
    <property type="project" value="UniProtKB-UniRule"/>
</dbReference>
<evidence type="ECO:0000313" key="6">
    <source>
        <dbReference type="EMBL" id="EGT49687.1"/>
    </source>
</evidence>
<dbReference type="SUPFAM" id="SSF46689">
    <property type="entry name" value="Homeodomain-like"/>
    <property type="match status" value="1"/>
</dbReference>
<keyword evidence="2 3" id="KW-0371">Homeobox</keyword>
<feature type="region of interest" description="Disordered" evidence="4">
    <location>
        <begin position="225"/>
        <end position="270"/>
    </location>
</feature>
<dbReference type="SMART" id="SM00389">
    <property type="entry name" value="HOX"/>
    <property type="match status" value="1"/>
</dbReference>
<feature type="region of interest" description="Disordered" evidence="4">
    <location>
        <begin position="1"/>
        <end position="180"/>
    </location>
</feature>
<dbReference type="Proteomes" id="UP000008068">
    <property type="component" value="Unassembled WGS sequence"/>
</dbReference>
<feature type="compositionally biased region" description="Basic and acidic residues" evidence="4">
    <location>
        <begin position="333"/>
        <end position="352"/>
    </location>
</feature>
<feature type="domain" description="Homeobox" evidence="5">
    <location>
        <begin position="257"/>
        <end position="317"/>
    </location>
</feature>
<feature type="compositionally biased region" description="Basic and acidic residues" evidence="4">
    <location>
        <begin position="121"/>
        <end position="150"/>
    </location>
</feature>
<feature type="compositionally biased region" description="Basic residues" evidence="4">
    <location>
        <begin position="45"/>
        <end position="54"/>
    </location>
</feature>
<reference evidence="7" key="1">
    <citation type="submission" date="2011-07" db="EMBL/GenBank/DDBJ databases">
        <authorList>
            <consortium name="Caenorhabditis brenneri Sequencing and Analysis Consortium"/>
            <person name="Wilson R.K."/>
        </authorList>
    </citation>
    <scope>NUCLEOTIDE SEQUENCE [LARGE SCALE GENOMIC DNA]</scope>
    <source>
        <strain evidence="7">PB2801</strain>
    </source>
</reference>
<keyword evidence="7" id="KW-1185">Reference proteome</keyword>
<dbReference type="InterPro" id="IPR001356">
    <property type="entry name" value="HD"/>
</dbReference>
<evidence type="ECO:0000313" key="7">
    <source>
        <dbReference type="Proteomes" id="UP000008068"/>
    </source>
</evidence>
<protein>
    <recommendedName>
        <fullName evidence="5">Homeobox domain-containing protein</fullName>
    </recommendedName>
</protein>
<dbReference type="Pfam" id="PF00046">
    <property type="entry name" value="Homeodomain"/>
    <property type="match status" value="1"/>
</dbReference>
<keyword evidence="2 3" id="KW-0539">Nucleus</keyword>
<keyword evidence="2 3" id="KW-0238">DNA-binding</keyword>
<feature type="compositionally biased region" description="Basic and acidic residues" evidence="4">
    <location>
        <begin position="101"/>
        <end position="114"/>
    </location>
</feature>
<feature type="compositionally biased region" description="Polar residues" evidence="4">
    <location>
        <begin position="1"/>
        <end position="11"/>
    </location>
</feature>
<dbReference type="Gene3D" id="1.10.10.60">
    <property type="entry name" value="Homeodomain-like"/>
    <property type="match status" value="1"/>
</dbReference>
<evidence type="ECO:0000256" key="2">
    <source>
        <dbReference type="PROSITE-ProRule" id="PRU00108"/>
    </source>
</evidence>
<evidence type="ECO:0000256" key="1">
    <source>
        <dbReference type="ARBA" id="ARBA00004123"/>
    </source>
</evidence>
<evidence type="ECO:0000256" key="4">
    <source>
        <dbReference type="SAM" id="MobiDB-lite"/>
    </source>
</evidence>
<dbReference type="InterPro" id="IPR009057">
    <property type="entry name" value="Homeodomain-like_sf"/>
</dbReference>
<gene>
    <name evidence="6" type="ORF">CAEBREN_01777</name>
</gene>
<name>G0MCW6_CAEBE</name>
<proteinExistence type="predicted"/>
<feature type="region of interest" description="Disordered" evidence="4">
    <location>
        <begin position="329"/>
        <end position="420"/>
    </location>
</feature>
<feature type="compositionally biased region" description="Acidic residues" evidence="4">
    <location>
        <begin position="353"/>
        <end position="384"/>
    </location>
</feature>
<feature type="DNA-binding region" description="Homeobox" evidence="2">
    <location>
        <begin position="259"/>
        <end position="318"/>
    </location>
</feature>
<dbReference type="AlphaFoldDB" id="G0MCW6"/>
<dbReference type="PROSITE" id="PS50071">
    <property type="entry name" value="HOMEOBOX_2"/>
    <property type="match status" value="1"/>
</dbReference>
<accession>G0MCW6</accession>
<dbReference type="GO" id="GO:0005634">
    <property type="term" value="C:nucleus"/>
    <property type="evidence" value="ECO:0007669"/>
    <property type="project" value="UniProtKB-SubCell"/>
</dbReference>
<feature type="compositionally biased region" description="Basic and acidic residues" evidence="4">
    <location>
        <begin position="385"/>
        <end position="396"/>
    </location>
</feature>
<dbReference type="HOGENOM" id="CLU_654226_0_0_1"/>
<feature type="compositionally biased region" description="Polar residues" evidence="4">
    <location>
        <begin position="411"/>
        <end position="420"/>
    </location>
</feature>
<feature type="compositionally biased region" description="Basic and acidic residues" evidence="4">
    <location>
        <begin position="226"/>
        <end position="238"/>
    </location>
</feature>
<dbReference type="EMBL" id="GL379790">
    <property type="protein sequence ID" value="EGT49687.1"/>
    <property type="molecule type" value="Genomic_DNA"/>
</dbReference>
<comment type="subcellular location">
    <subcellularLocation>
        <location evidence="1 2 3">Nucleus</location>
    </subcellularLocation>
</comment>
<feature type="compositionally biased region" description="Basic and acidic residues" evidence="4">
    <location>
        <begin position="250"/>
        <end position="270"/>
    </location>
</feature>
<sequence>MSNKPSTSAVLQWSDDSSSEDDDQSRMLSSTNRISQKKPANAQTKKARIVKKAKAKESSDGSSRAQRIEEDSDSNVEEDEKRQTSMKRKRPLNQYVQDRPSSPKREPRVHKPLDEAALTAYREKRQERRQKIQNRKEKCSQQLQRMREAKLNAPRIPNMGRGSIEGCPSTRTTDREGKTTTWEQWKRVIWQDEEQQKKWNARKQKAVIVLKPRTGPAANNGMYAMESRREMERKEENGFRYSTQKIKKKKDTEELSDDEKPKSRNHSEGVVKILEDEFEDAQYLDLKRTRRIARITKLKPKQVTDWFANYRRKIQQKYKNGKIAELPNQMKALEVKNKERKERGEHLKMRDPEESDEEDYEDDDESSEDNLEEEPEVAEGFEAVESEREARIRQIDHLSTVGYPVFPAPKSSRTTQNNGL</sequence>
<dbReference type="InParanoid" id="G0MCW6"/>
<evidence type="ECO:0000259" key="5">
    <source>
        <dbReference type="PROSITE" id="PS50071"/>
    </source>
</evidence>
<evidence type="ECO:0000256" key="3">
    <source>
        <dbReference type="RuleBase" id="RU000682"/>
    </source>
</evidence>